<dbReference type="PANTHER" id="PTHR11767">
    <property type="entry name" value="INWARD RECTIFIER POTASSIUM CHANNEL"/>
    <property type="match status" value="1"/>
</dbReference>
<feature type="domain" description="Inward rectifier potassium channel C-terminal" evidence="14">
    <location>
        <begin position="160"/>
        <end position="316"/>
    </location>
</feature>
<organism evidence="15 16">
    <name type="scientific">Aphanomyces euteiches</name>
    <dbReference type="NCBI Taxonomy" id="100861"/>
    <lineage>
        <taxon>Eukaryota</taxon>
        <taxon>Sar</taxon>
        <taxon>Stramenopiles</taxon>
        <taxon>Oomycota</taxon>
        <taxon>Saprolegniomycetes</taxon>
        <taxon>Saprolegniales</taxon>
        <taxon>Verrucalvaceae</taxon>
        <taxon>Aphanomyces</taxon>
    </lineage>
</organism>
<keyword evidence="6 11" id="KW-0630">Potassium</keyword>
<evidence type="ECO:0000313" key="16">
    <source>
        <dbReference type="Proteomes" id="UP000481153"/>
    </source>
</evidence>
<accession>A0A6G0XNN2</accession>
<dbReference type="GO" id="GO:0034765">
    <property type="term" value="P:regulation of monoatomic ion transmembrane transport"/>
    <property type="evidence" value="ECO:0007669"/>
    <property type="project" value="TreeGrafter"/>
</dbReference>
<sequence length="698" mass="79335">MTWQARGTAGGTWKDEWHGLAIARPSDDNARFFQKGSHESFLGRRFQLLKNPRATYKDMVYILINISWWPFTIWILGISVFITLVFAVMYHYVCTDTDDFENAFNLSYQSFSTIGFGILYPRNTCGNITLTLEAFIAMIAISVISGLVFVRFSKPRSTAVFSKQCVIQPYGRDMALVIRVANATRSHDLTDDAILEASFNLNLLRIEPKSSERHEGLVLRRYELPMLQANFLAFRKDVQLVHVIDWESPLFGLTPETCAMSDMALQVDMIGIEATTQGTLQDQALYTADQIEWGVRFVDMFMMDNDQLTMNFRLLSVTEPAIHDGYHDGRTPKQAPTKGPVLTTQFSMKDMVSQSTAHQENTEDYHGGFGKRRDHPLAVDFMTQSLLDTDEPRYSGKQSSKASSIANVEDTPLYDRIVPRYGPLPYSFQTFYSDALKMKWSHIMAVNFISFFAINVVFAILYYVDMPGVYTADEIRNNNTDFAICFYYSVHTLATVGYGSIGPKPSSTFHNFVVMVESTLGIIFITIFTGISWSKFSRPRAHIKFSDHVVVTHIDGVRVMLLRALNLRTHGDISGNSFRLGVAEKNKRTGLRQVHEVDLVNATFPSINLPATLVHVIDEASPFFRFKSDLDFLECNLQMICLYSGIDHTFSANVYARKVYSSQDFFVDEAFVDCAELTTDGVTIHYDAFHEHKPCRWF</sequence>
<evidence type="ECO:0000256" key="4">
    <source>
        <dbReference type="ARBA" id="ARBA00022692"/>
    </source>
</evidence>
<gene>
    <name evidence="15" type="ORF">Ae201684_003049</name>
</gene>
<keyword evidence="9 12" id="KW-0472">Membrane</keyword>
<protein>
    <recommendedName>
        <fullName evidence="17">Inward rectifier potassium channel C-terminal domain-containing protein</fullName>
    </recommendedName>
</protein>
<dbReference type="Pfam" id="PF17655">
    <property type="entry name" value="IRK_C"/>
    <property type="match status" value="2"/>
</dbReference>
<dbReference type="GO" id="GO:1990573">
    <property type="term" value="P:potassium ion import across plasma membrane"/>
    <property type="evidence" value="ECO:0007669"/>
    <property type="project" value="TreeGrafter"/>
</dbReference>
<evidence type="ECO:0000256" key="12">
    <source>
        <dbReference type="SAM" id="Phobius"/>
    </source>
</evidence>
<dbReference type="GO" id="GO:0005242">
    <property type="term" value="F:inward rectifier potassium channel activity"/>
    <property type="evidence" value="ECO:0007669"/>
    <property type="project" value="InterPro"/>
</dbReference>
<dbReference type="InterPro" id="IPR013099">
    <property type="entry name" value="K_chnl_dom"/>
</dbReference>
<keyword evidence="10 11" id="KW-0407">Ion channel</keyword>
<feature type="transmembrane region" description="Helical" evidence="12">
    <location>
        <begin position="60"/>
        <end position="93"/>
    </location>
</feature>
<dbReference type="GO" id="GO:0034702">
    <property type="term" value="C:monoatomic ion channel complex"/>
    <property type="evidence" value="ECO:0007669"/>
    <property type="project" value="UniProtKB-KW"/>
</dbReference>
<evidence type="ECO:0000256" key="5">
    <source>
        <dbReference type="ARBA" id="ARBA00022882"/>
    </source>
</evidence>
<keyword evidence="16" id="KW-1185">Reference proteome</keyword>
<comment type="caution">
    <text evidence="15">The sequence shown here is derived from an EMBL/GenBank/DDBJ whole genome shotgun (WGS) entry which is preliminary data.</text>
</comment>
<name>A0A6G0XNN2_9STRA</name>
<evidence type="ECO:0000256" key="6">
    <source>
        <dbReference type="ARBA" id="ARBA00022958"/>
    </source>
</evidence>
<feature type="domain" description="Inward rectifier potassium channel C-terminal" evidence="14">
    <location>
        <begin position="543"/>
        <end position="692"/>
    </location>
</feature>
<keyword evidence="5 11" id="KW-0851">Voltage-gated channel</keyword>
<keyword evidence="4 11" id="KW-0812">Transmembrane</keyword>
<dbReference type="InterPro" id="IPR013518">
    <property type="entry name" value="K_chnl_inward-rec_Kir_cyto"/>
</dbReference>
<keyword evidence="2 11" id="KW-0813">Transport</keyword>
<keyword evidence="8 11" id="KW-0406">Ion transport</keyword>
<evidence type="ECO:0000256" key="8">
    <source>
        <dbReference type="ARBA" id="ARBA00023065"/>
    </source>
</evidence>
<comment type="similarity">
    <text evidence="11">Belongs to the inward rectifier-type potassium channel (TC 1.A.2.1) family.</text>
</comment>
<evidence type="ECO:0000259" key="14">
    <source>
        <dbReference type="Pfam" id="PF17655"/>
    </source>
</evidence>
<dbReference type="PANTHER" id="PTHR11767:SF102">
    <property type="entry name" value="INWARDLY RECTIFYING POTASSIUM CHANNEL 1, ISOFORM F"/>
    <property type="match status" value="1"/>
</dbReference>
<evidence type="ECO:0000256" key="2">
    <source>
        <dbReference type="ARBA" id="ARBA00022448"/>
    </source>
</evidence>
<feature type="domain" description="Potassium channel" evidence="13">
    <location>
        <begin position="458"/>
        <end position="531"/>
    </location>
</feature>
<dbReference type="SUPFAM" id="SSF81296">
    <property type="entry name" value="E set domains"/>
    <property type="match status" value="2"/>
</dbReference>
<feature type="transmembrane region" description="Helical" evidence="12">
    <location>
        <begin position="512"/>
        <end position="534"/>
    </location>
</feature>
<evidence type="ECO:0008006" key="17">
    <source>
        <dbReference type="Google" id="ProtNLM"/>
    </source>
</evidence>
<dbReference type="VEuPathDB" id="FungiDB:AeMF1_000949"/>
<evidence type="ECO:0000256" key="10">
    <source>
        <dbReference type="ARBA" id="ARBA00023303"/>
    </source>
</evidence>
<evidence type="ECO:0000256" key="3">
    <source>
        <dbReference type="ARBA" id="ARBA00022538"/>
    </source>
</evidence>
<keyword evidence="7 12" id="KW-1133">Transmembrane helix</keyword>
<keyword evidence="3 11" id="KW-0633">Potassium transport</keyword>
<dbReference type="EMBL" id="VJMJ01000034">
    <property type="protein sequence ID" value="KAF0741858.1"/>
    <property type="molecule type" value="Genomic_DNA"/>
</dbReference>
<proteinExistence type="inferred from homology"/>
<evidence type="ECO:0000256" key="11">
    <source>
        <dbReference type="RuleBase" id="RU003822"/>
    </source>
</evidence>
<evidence type="ECO:0000313" key="15">
    <source>
        <dbReference type="EMBL" id="KAF0741858.1"/>
    </source>
</evidence>
<feature type="transmembrane region" description="Helical" evidence="12">
    <location>
        <begin position="128"/>
        <end position="150"/>
    </location>
</feature>
<evidence type="ECO:0000256" key="1">
    <source>
        <dbReference type="ARBA" id="ARBA00004141"/>
    </source>
</evidence>
<reference evidence="15 16" key="1">
    <citation type="submission" date="2019-07" db="EMBL/GenBank/DDBJ databases">
        <title>Genomics analysis of Aphanomyces spp. identifies a new class of oomycete effector associated with host adaptation.</title>
        <authorList>
            <person name="Gaulin E."/>
        </authorList>
    </citation>
    <scope>NUCLEOTIDE SEQUENCE [LARGE SCALE GENOMIC DNA]</scope>
    <source>
        <strain evidence="15 16">ATCC 201684</strain>
    </source>
</reference>
<dbReference type="AlphaFoldDB" id="A0A6G0XNN2"/>
<dbReference type="SUPFAM" id="SSF81324">
    <property type="entry name" value="Voltage-gated potassium channels"/>
    <property type="match status" value="2"/>
</dbReference>
<evidence type="ECO:0000259" key="13">
    <source>
        <dbReference type="Pfam" id="PF07885"/>
    </source>
</evidence>
<feature type="transmembrane region" description="Helical" evidence="12">
    <location>
        <begin position="443"/>
        <end position="464"/>
    </location>
</feature>
<dbReference type="PRINTS" id="PR01320">
    <property type="entry name" value="KIRCHANNEL"/>
</dbReference>
<dbReference type="InterPro" id="IPR041647">
    <property type="entry name" value="IRK_C"/>
</dbReference>
<dbReference type="InterPro" id="IPR014756">
    <property type="entry name" value="Ig_E-set"/>
</dbReference>
<evidence type="ECO:0000256" key="7">
    <source>
        <dbReference type="ARBA" id="ARBA00022989"/>
    </source>
</evidence>
<dbReference type="InterPro" id="IPR016449">
    <property type="entry name" value="K_chnl_inward-rec_Kir"/>
</dbReference>
<evidence type="ECO:0000256" key="9">
    <source>
        <dbReference type="ARBA" id="ARBA00023136"/>
    </source>
</evidence>
<dbReference type="Gene3D" id="2.60.40.1400">
    <property type="entry name" value="G protein-activated inward rectifier potassium channel 1"/>
    <property type="match status" value="2"/>
</dbReference>
<dbReference type="Proteomes" id="UP000481153">
    <property type="component" value="Unassembled WGS sequence"/>
</dbReference>
<dbReference type="Pfam" id="PF07885">
    <property type="entry name" value="Ion_trans_2"/>
    <property type="match status" value="1"/>
</dbReference>
<comment type="subcellular location">
    <subcellularLocation>
        <location evidence="1 11">Membrane</location>
        <topology evidence="1 11">Multi-pass membrane protein</topology>
    </subcellularLocation>
</comment>
<dbReference type="Gene3D" id="1.10.287.70">
    <property type="match status" value="2"/>
</dbReference>
<dbReference type="GO" id="GO:0005886">
    <property type="term" value="C:plasma membrane"/>
    <property type="evidence" value="ECO:0007669"/>
    <property type="project" value="TreeGrafter"/>
</dbReference>